<gene>
    <name evidence="2" type="ORF">RF11_02508</name>
</gene>
<dbReference type="AlphaFoldDB" id="A0A0C2IAL5"/>
<evidence type="ECO:0000313" key="3">
    <source>
        <dbReference type="Proteomes" id="UP000031668"/>
    </source>
</evidence>
<evidence type="ECO:0000256" key="1">
    <source>
        <dbReference type="SAM" id="SignalP"/>
    </source>
</evidence>
<accession>A0A0C2IAL5</accession>
<dbReference type="EMBL" id="JWZT01004999">
    <property type="protein sequence ID" value="KII62388.1"/>
    <property type="molecule type" value="Genomic_DNA"/>
</dbReference>
<dbReference type="Proteomes" id="UP000031668">
    <property type="component" value="Unassembled WGS sequence"/>
</dbReference>
<dbReference type="OrthoDB" id="10669649at2759"/>
<name>A0A0C2IAL5_THEKT</name>
<reference evidence="2 3" key="1">
    <citation type="journal article" date="2014" name="Genome Biol. Evol.">
        <title>The genome of the myxosporean Thelohanellus kitauei shows adaptations to nutrient acquisition within its fish host.</title>
        <authorList>
            <person name="Yang Y."/>
            <person name="Xiong J."/>
            <person name="Zhou Z."/>
            <person name="Huo F."/>
            <person name="Miao W."/>
            <person name="Ran C."/>
            <person name="Liu Y."/>
            <person name="Zhang J."/>
            <person name="Feng J."/>
            <person name="Wang M."/>
            <person name="Wang M."/>
            <person name="Wang L."/>
            <person name="Yao B."/>
        </authorList>
    </citation>
    <scope>NUCLEOTIDE SEQUENCE [LARGE SCALE GENOMIC DNA]</scope>
    <source>
        <strain evidence="2">Wuqing</strain>
    </source>
</reference>
<keyword evidence="3" id="KW-1185">Reference proteome</keyword>
<proteinExistence type="predicted"/>
<feature type="chain" id="PRO_5002166847" evidence="1">
    <location>
        <begin position="22"/>
        <end position="234"/>
    </location>
</feature>
<comment type="caution">
    <text evidence="2">The sequence shown here is derived from an EMBL/GenBank/DDBJ whole genome shotgun (WGS) entry which is preliminary data.</text>
</comment>
<organism evidence="2 3">
    <name type="scientific">Thelohanellus kitauei</name>
    <name type="common">Myxosporean</name>
    <dbReference type="NCBI Taxonomy" id="669202"/>
    <lineage>
        <taxon>Eukaryota</taxon>
        <taxon>Metazoa</taxon>
        <taxon>Cnidaria</taxon>
        <taxon>Myxozoa</taxon>
        <taxon>Myxosporea</taxon>
        <taxon>Bivalvulida</taxon>
        <taxon>Platysporina</taxon>
        <taxon>Myxobolidae</taxon>
        <taxon>Thelohanellus</taxon>
    </lineage>
</organism>
<protein>
    <submittedName>
        <fullName evidence="2">Uncharacterized protein</fullName>
    </submittedName>
</protein>
<evidence type="ECO:0000313" key="2">
    <source>
        <dbReference type="EMBL" id="KII62388.1"/>
    </source>
</evidence>
<sequence length="234" mass="27700">MEVRMYWLFVIRFILLNPNFGKLLTQRYPIYPKIGKDSESFIFLLKSIWSSLHFIDKQIEIPIVIFKNILLSCFQSLESAEKFIHDDINIFDNKPNHNERVIDMINDHCCIGVLNHFVMNSYEHLFFDTIFKNKNTNLSNNMIDDALECLIMMTAHEDFAYLISNMNEIHRKLCCKVFQEYCTTFSAKSCYKVYKYAKRLIVKSVCYKLKTNTSLLIGMKSKLIKYILNIYSIT</sequence>
<keyword evidence="1" id="KW-0732">Signal</keyword>
<feature type="signal peptide" evidence="1">
    <location>
        <begin position="1"/>
        <end position="21"/>
    </location>
</feature>